<organism evidence="1 2">
    <name type="scientific">Cupriavidus agavae</name>
    <dbReference type="NCBI Taxonomy" id="1001822"/>
    <lineage>
        <taxon>Bacteria</taxon>
        <taxon>Pseudomonadati</taxon>
        <taxon>Pseudomonadota</taxon>
        <taxon>Betaproteobacteria</taxon>
        <taxon>Burkholderiales</taxon>
        <taxon>Burkholderiaceae</taxon>
        <taxon>Cupriavidus</taxon>
    </lineage>
</organism>
<dbReference type="Proteomes" id="UP000291078">
    <property type="component" value="Unassembled WGS sequence"/>
</dbReference>
<gene>
    <name evidence="1" type="ORF">EV147_5054</name>
</gene>
<name>A0A4Q7RBW4_9BURK</name>
<protein>
    <submittedName>
        <fullName evidence="1">Uncharacterized protein</fullName>
    </submittedName>
</protein>
<sequence length="105" mass="11944">MRKTLVRATIGVVLLFVVLLVVAAGLVFYRNYDGELPSCAEPPEFYQQAVLDHFKRNDLSTEGLEFIEGSVYDSQLSMIALRQGWGEYYAIVDCRGNLEFSWKSK</sequence>
<keyword evidence="2" id="KW-1185">Reference proteome</keyword>
<comment type="caution">
    <text evidence="1">The sequence shown here is derived from an EMBL/GenBank/DDBJ whole genome shotgun (WGS) entry which is preliminary data.</text>
</comment>
<evidence type="ECO:0000313" key="2">
    <source>
        <dbReference type="Proteomes" id="UP000291078"/>
    </source>
</evidence>
<accession>A0A4Q7RBW4</accession>
<dbReference type="OrthoDB" id="8971064at2"/>
<dbReference type="EMBL" id="SGXM01000013">
    <property type="protein sequence ID" value="RZT29092.1"/>
    <property type="molecule type" value="Genomic_DNA"/>
</dbReference>
<reference evidence="1 2" key="1">
    <citation type="journal article" date="2015" name="Stand. Genomic Sci.">
        <title>Genomic Encyclopedia of Bacterial and Archaeal Type Strains, Phase III: the genomes of soil and plant-associated and newly described type strains.</title>
        <authorList>
            <person name="Whitman W.B."/>
            <person name="Woyke T."/>
            <person name="Klenk H.P."/>
            <person name="Zhou Y."/>
            <person name="Lilburn T.G."/>
            <person name="Beck B.J."/>
            <person name="De Vos P."/>
            <person name="Vandamme P."/>
            <person name="Eisen J.A."/>
            <person name="Garrity G."/>
            <person name="Hugenholtz P."/>
            <person name="Kyrpides N.C."/>
        </authorList>
    </citation>
    <scope>NUCLEOTIDE SEQUENCE [LARGE SCALE GENOMIC DNA]</scope>
    <source>
        <strain evidence="1 2">ASC-9842</strain>
    </source>
</reference>
<proteinExistence type="predicted"/>
<dbReference type="RefSeq" id="WP_130393940.1">
    <property type="nucleotide sequence ID" value="NZ_SGXM01000013.1"/>
</dbReference>
<evidence type="ECO:0000313" key="1">
    <source>
        <dbReference type="EMBL" id="RZT29092.1"/>
    </source>
</evidence>
<dbReference type="AlphaFoldDB" id="A0A4Q7RBW4"/>